<name>A0ABR7QDT8_9FLAO</name>
<dbReference type="Proteomes" id="UP000619238">
    <property type="component" value="Unassembled WGS sequence"/>
</dbReference>
<comment type="caution">
    <text evidence="1">The sequence shown here is derived from an EMBL/GenBank/DDBJ whole genome shotgun (WGS) entry which is preliminary data.</text>
</comment>
<gene>
    <name evidence="1" type="ORF">H2O64_18710</name>
</gene>
<protein>
    <submittedName>
        <fullName evidence="1">Uncharacterized protein</fullName>
    </submittedName>
</protein>
<proteinExistence type="predicted"/>
<dbReference type="RefSeq" id="WP_187563754.1">
    <property type="nucleotide sequence ID" value="NZ_JACGWS010000013.1"/>
</dbReference>
<keyword evidence="2" id="KW-1185">Reference proteome</keyword>
<sequence length="86" mass="9986">MTGNIDVKHHGQIEAGNYLEFNLEDVILVRKIIGVDYFRPPHYLDYDEVKTRHAGLLIECDNDEELIQILDAKSIRQTAIIYKSEK</sequence>
<reference evidence="1 2" key="1">
    <citation type="submission" date="2020-07" db="EMBL/GenBank/DDBJ databases">
        <title>Description of Kordia aestuariivivens sp. nov., isolated from a tidal flat.</title>
        <authorList>
            <person name="Park S."/>
            <person name="Yoon J.-H."/>
        </authorList>
    </citation>
    <scope>NUCLEOTIDE SEQUENCE [LARGE SCALE GENOMIC DNA]</scope>
    <source>
        <strain evidence="1 2">YSTF-M3</strain>
    </source>
</reference>
<accession>A0ABR7QDT8</accession>
<organism evidence="1 2">
    <name type="scientific">Kordia aestuariivivens</name>
    <dbReference type="NCBI Taxonomy" id="2759037"/>
    <lineage>
        <taxon>Bacteria</taxon>
        <taxon>Pseudomonadati</taxon>
        <taxon>Bacteroidota</taxon>
        <taxon>Flavobacteriia</taxon>
        <taxon>Flavobacteriales</taxon>
        <taxon>Flavobacteriaceae</taxon>
        <taxon>Kordia</taxon>
    </lineage>
</organism>
<dbReference type="EMBL" id="JACGWS010000013">
    <property type="protein sequence ID" value="MBC8756712.1"/>
    <property type="molecule type" value="Genomic_DNA"/>
</dbReference>
<evidence type="ECO:0000313" key="1">
    <source>
        <dbReference type="EMBL" id="MBC8756712.1"/>
    </source>
</evidence>
<evidence type="ECO:0000313" key="2">
    <source>
        <dbReference type="Proteomes" id="UP000619238"/>
    </source>
</evidence>